<reference evidence="1 2" key="1">
    <citation type="submission" date="2017-08" db="EMBL/GenBank/DDBJ databases">
        <title>Infants hospitalized years apart are colonized by the same room-sourced microbial strains.</title>
        <authorList>
            <person name="Brooks B."/>
            <person name="Olm M.R."/>
            <person name="Firek B.A."/>
            <person name="Baker R."/>
            <person name="Thomas B.C."/>
            <person name="Morowitz M.J."/>
            <person name="Banfield J.F."/>
        </authorList>
    </citation>
    <scope>NUCLEOTIDE SEQUENCE [LARGE SCALE GENOMIC DNA]</scope>
    <source>
        <strain evidence="1">S2_005_003_R2_41</strain>
    </source>
</reference>
<evidence type="ECO:0000313" key="1">
    <source>
        <dbReference type="EMBL" id="PZQ75715.1"/>
    </source>
</evidence>
<organism evidence="1 2">
    <name type="scientific">Variovorax paradoxus</name>
    <dbReference type="NCBI Taxonomy" id="34073"/>
    <lineage>
        <taxon>Bacteria</taxon>
        <taxon>Pseudomonadati</taxon>
        <taxon>Pseudomonadota</taxon>
        <taxon>Betaproteobacteria</taxon>
        <taxon>Burkholderiales</taxon>
        <taxon>Comamonadaceae</taxon>
        <taxon>Variovorax</taxon>
    </lineage>
</organism>
<comment type="caution">
    <text evidence="1">The sequence shown here is derived from an EMBL/GenBank/DDBJ whole genome shotgun (WGS) entry which is preliminary data.</text>
</comment>
<proteinExistence type="predicted"/>
<dbReference type="EMBL" id="QFPP01000077">
    <property type="protein sequence ID" value="PZQ75715.1"/>
    <property type="molecule type" value="Genomic_DNA"/>
</dbReference>
<dbReference type="AlphaFoldDB" id="A0A2W5QLH0"/>
<protein>
    <submittedName>
        <fullName evidence="1">Uncharacterized protein</fullName>
    </submittedName>
</protein>
<gene>
    <name evidence="1" type="ORF">DI563_08875</name>
</gene>
<evidence type="ECO:0000313" key="2">
    <source>
        <dbReference type="Proteomes" id="UP000249135"/>
    </source>
</evidence>
<accession>A0A2W5QLH0</accession>
<sequence>MNNDELAASVERLMNWVDYYLHCELDDEYQHEKPETARVQLEAALKEELLRAHAHGVVASVTAGAREARTGTDDDLLG</sequence>
<name>A0A2W5QLH0_VARPD</name>
<dbReference type="Proteomes" id="UP000249135">
    <property type="component" value="Unassembled WGS sequence"/>
</dbReference>